<dbReference type="STRING" id="34475.A0A4Y9Y509"/>
<protein>
    <recommendedName>
        <fullName evidence="1">Enoyl reductase (ER) domain-containing protein</fullName>
    </recommendedName>
</protein>
<dbReference type="InterPro" id="IPR047122">
    <property type="entry name" value="Trans-enoyl_RdTase-like"/>
</dbReference>
<dbReference type="PANTHER" id="PTHR45348">
    <property type="entry name" value="HYPOTHETICAL OXIDOREDUCTASE (EUROFUNG)"/>
    <property type="match status" value="1"/>
</dbReference>
<dbReference type="SUPFAM" id="SSF51735">
    <property type="entry name" value="NAD(P)-binding Rossmann-fold domains"/>
    <property type="match status" value="1"/>
</dbReference>
<dbReference type="InterPro" id="IPR036291">
    <property type="entry name" value="NAD(P)-bd_dom_sf"/>
</dbReference>
<dbReference type="EMBL" id="SEKV01000417">
    <property type="protein sequence ID" value="TFY57584.1"/>
    <property type="molecule type" value="Genomic_DNA"/>
</dbReference>
<evidence type="ECO:0000313" key="2">
    <source>
        <dbReference type="EMBL" id="TFY57584.1"/>
    </source>
</evidence>
<dbReference type="CDD" id="cd08249">
    <property type="entry name" value="enoyl_reductase_like"/>
    <property type="match status" value="1"/>
</dbReference>
<proteinExistence type="predicted"/>
<dbReference type="Gene3D" id="3.90.180.10">
    <property type="entry name" value="Medium-chain alcohol dehydrogenases, catalytic domain"/>
    <property type="match status" value="1"/>
</dbReference>
<dbReference type="InterPro" id="IPR020843">
    <property type="entry name" value="ER"/>
</dbReference>
<dbReference type="Pfam" id="PF08240">
    <property type="entry name" value="ADH_N"/>
    <property type="match status" value="1"/>
</dbReference>
<dbReference type="InterPro" id="IPR013154">
    <property type="entry name" value="ADH-like_N"/>
</dbReference>
<dbReference type="Pfam" id="PF00107">
    <property type="entry name" value="ADH_zinc_N"/>
    <property type="match status" value="1"/>
</dbReference>
<evidence type="ECO:0000313" key="3">
    <source>
        <dbReference type="Proteomes" id="UP000298390"/>
    </source>
</evidence>
<name>A0A4Y9Y509_9APHY</name>
<accession>A0A4Y9Y509</accession>
<dbReference type="Gene3D" id="3.40.50.720">
    <property type="entry name" value="NAD(P)-binding Rossmann-like Domain"/>
    <property type="match status" value="1"/>
</dbReference>
<dbReference type="GO" id="GO:0016651">
    <property type="term" value="F:oxidoreductase activity, acting on NAD(P)H"/>
    <property type="evidence" value="ECO:0007669"/>
    <property type="project" value="InterPro"/>
</dbReference>
<reference evidence="2 3" key="1">
    <citation type="submission" date="2019-01" db="EMBL/GenBank/DDBJ databases">
        <title>Genome sequencing of the rare red list fungi Fomitopsis rosea.</title>
        <authorList>
            <person name="Buettner E."/>
            <person name="Kellner H."/>
        </authorList>
    </citation>
    <scope>NUCLEOTIDE SEQUENCE [LARGE SCALE GENOMIC DNA]</scope>
    <source>
        <strain evidence="2 3">DSM 105464</strain>
    </source>
</reference>
<evidence type="ECO:0000259" key="1">
    <source>
        <dbReference type="SMART" id="SM00829"/>
    </source>
</evidence>
<dbReference type="AlphaFoldDB" id="A0A4Y9Y509"/>
<dbReference type="InterPro" id="IPR011032">
    <property type="entry name" value="GroES-like_sf"/>
</dbReference>
<dbReference type="InterPro" id="IPR013149">
    <property type="entry name" value="ADH-like_C"/>
</dbReference>
<dbReference type="PANTHER" id="PTHR45348:SF2">
    <property type="entry name" value="ZINC-TYPE ALCOHOL DEHYDROGENASE-LIKE PROTEIN C2E1P3.01"/>
    <property type="match status" value="1"/>
</dbReference>
<feature type="domain" description="Enoyl reductase (ER)" evidence="1">
    <location>
        <begin position="14"/>
        <end position="234"/>
    </location>
</feature>
<dbReference type="Proteomes" id="UP000298390">
    <property type="component" value="Unassembled WGS sequence"/>
</dbReference>
<sequence length="291" mass="31124">MTEQKALYLTSKHGQFEVGTAPIHKPGPGQLVVKIEAAALNPVDWRVQAWGILVEKFPAILGEDLSGIVYEVGEGVKDFKKGDRIPDNVSFEGGATIPLGLATAVLGLYDHEDGAIGNCGLYPPWEEGGRGKYKGQSILIFGGASSVGQFAIQLAKLSGFGPIITTASLRHTEWLQKVGATHVLDRNLPLDGLAEELKGITVEPFKVIYDAVASTETQNFAYGILAPGGALAVVMPVAVKEELKVPDKKAYWMIANFFMPQHKKLGVSLYSKLPALLKEGAIKVSSDGLSI</sequence>
<gene>
    <name evidence="2" type="ORF">EVJ58_g6935</name>
</gene>
<organism evidence="2 3">
    <name type="scientific">Rhodofomes roseus</name>
    <dbReference type="NCBI Taxonomy" id="34475"/>
    <lineage>
        <taxon>Eukaryota</taxon>
        <taxon>Fungi</taxon>
        <taxon>Dikarya</taxon>
        <taxon>Basidiomycota</taxon>
        <taxon>Agaricomycotina</taxon>
        <taxon>Agaricomycetes</taxon>
        <taxon>Polyporales</taxon>
        <taxon>Rhodofomes</taxon>
    </lineage>
</organism>
<dbReference type="SUPFAM" id="SSF50129">
    <property type="entry name" value="GroES-like"/>
    <property type="match status" value="1"/>
</dbReference>
<dbReference type="SMART" id="SM00829">
    <property type="entry name" value="PKS_ER"/>
    <property type="match status" value="1"/>
</dbReference>
<comment type="caution">
    <text evidence="2">The sequence shown here is derived from an EMBL/GenBank/DDBJ whole genome shotgun (WGS) entry which is preliminary data.</text>
</comment>